<keyword evidence="10" id="KW-1185">Reference proteome</keyword>
<dbReference type="PANTHER" id="PTHR30461">
    <property type="entry name" value="DNA-INVERTASE FROM LAMBDOID PROPHAGE"/>
    <property type="match status" value="1"/>
</dbReference>
<protein>
    <recommendedName>
        <fullName evidence="8">Resolvase/invertase-type recombinase catalytic domain-containing protein</fullName>
    </recommendedName>
</protein>
<dbReference type="SMART" id="SM00857">
    <property type="entry name" value="Resolvase"/>
    <property type="match status" value="1"/>
</dbReference>
<feature type="active site" description="O-(5'-phospho-DNA)-serine intermediate" evidence="6 7">
    <location>
        <position position="10"/>
    </location>
</feature>
<dbReference type="GO" id="GO:0003677">
    <property type="term" value="F:DNA binding"/>
    <property type="evidence" value="ECO:0007669"/>
    <property type="project" value="UniProtKB-KW"/>
</dbReference>
<dbReference type="InterPro" id="IPR050639">
    <property type="entry name" value="SSR_resolvase"/>
</dbReference>
<dbReference type="InterPro" id="IPR036162">
    <property type="entry name" value="Resolvase-like_N_sf"/>
</dbReference>
<dbReference type="PROSITE" id="PS00397">
    <property type="entry name" value="RECOMBINASES_1"/>
    <property type="match status" value="1"/>
</dbReference>
<gene>
    <name evidence="9" type="ORF">CCS01_00395</name>
</gene>
<reference evidence="9 10" key="1">
    <citation type="journal article" date="2018" name="Arch. Microbiol.">
        <title>New insights into the metabolic potential of the phototrophic purple bacterium Rhodopila globiformis DSM 161(T) from its draft genome sequence and evidence for a vanadium-dependent nitrogenase.</title>
        <authorList>
            <person name="Imhoff J.F."/>
            <person name="Rahn T."/>
            <person name="Kunzel S."/>
            <person name="Neulinger S.C."/>
        </authorList>
    </citation>
    <scope>NUCLEOTIDE SEQUENCE [LARGE SCALE GENOMIC DNA]</scope>
    <source>
        <strain evidence="9 10">DSM 161</strain>
    </source>
</reference>
<evidence type="ECO:0000256" key="5">
    <source>
        <dbReference type="ARBA" id="ARBA00023172"/>
    </source>
</evidence>
<evidence type="ECO:0000256" key="4">
    <source>
        <dbReference type="ARBA" id="ARBA00023125"/>
    </source>
</evidence>
<dbReference type="Proteomes" id="UP000239724">
    <property type="component" value="Unassembled WGS sequence"/>
</dbReference>
<dbReference type="FunFam" id="3.40.50.1390:FF:000001">
    <property type="entry name" value="DNA recombinase"/>
    <property type="match status" value="1"/>
</dbReference>
<organism evidence="9 10">
    <name type="scientific">Rhodopila globiformis</name>
    <name type="common">Rhodopseudomonas globiformis</name>
    <dbReference type="NCBI Taxonomy" id="1071"/>
    <lineage>
        <taxon>Bacteria</taxon>
        <taxon>Pseudomonadati</taxon>
        <taxon>Pseudomonadota</taxon>
        <taxon>Alphaproteobacteria</taxon>
        <taxon>Acetobacterales</taxon>
        <taxon>Acetobacteraceae</taxon>
        <taxon>Rhodopila</taxon>
    </lineage>
</organism>
<dbReference type="PANTHER" id="PTHR30461:SF2">
    <property type="entry name" value="SERINE RECOMBINASE PINE-RELATED"/>
    <property type="match status" value="1"/>
</dbReference>
<comment type="similarity">
    <text evidence="1">Belongs to the site-specific recombinase resolvase family.</text>
</comment>
<dbReference type="OrthoDB" id="2290206at2"/>
<keyword evidence="4" id="KW-0238">DNA-binding</keyword>
<dbReference type="PROSITE" id="PS51736">
    <property type="entry name" value="RECOMBINASES_3"/>
    <property type="match status" value="1"/>
</dbReference>
<dbReference type="CDD" id="cd03768">
    <property type="entry name" value="SR_ResInv"/>
    <property type="match status" value="1"/>
</dbReference>
<dbReference type="AlphaFoldDB" id="A0A2S6NPD3"/>
<dbReference type="SUPFAM" id="SSF53041">
    <property type="entry name" value="Resolvase-like"/>
    <property type="match status" value="1"/>
</dbReference>
<dbReference type="GO" id="GO:0000150">
    <property type="term" value="F:DNA strand exchange activity"/>
    <property type="evidence" value="ECO:0007669"/>
    <property type="project" value="UniProtKB-KW"/>
</dbReference>
<evidence type="ECO:0000256" key="7">
    <source>
        <dbReference type="PROSITE-ProRule" id="PRU10137"/>
    </source>
</evidence>
<dbReference type="Gene3D" id="3.40.50.1390">
    <property type="entry name" value="Resolvase, N-terminal catalytic domain"/>
    <property type="match status" value="1"/>
</dbReference>
<proteinExistence type="inferred from homology"/>
<keyword evidence="5" id="KW-0233">DNA recombination</keyword>
<keyword evidence="3" id="KW-0230">DNA invertase</keyword>
<feature type="domain" description="Resolvase/invertase-type recombinase catalytic" evidence="8">
    <location>
        <begin position="2"/>
        <end position="135"/>
    </location>
</feature>
<evidence type="ECO:0000256" key="3">
    <source>
        <dbReference type="ARBA" id="ARBA00023100"/>
    </source>
</evidence>
<name>A0A2S6NPD3_RHOGL</name>
<keyword evidence="2" id="KW-0229">DNA integration</keyword>
<evidence type="ECO:0000256" key="6">
    <source>
        <dbReference type="PIRSR" id="PIRSR606118-50"/>
    </source>
</evidence>
<dbReference type="EMBL" id="NHRY01000021">
    <property type="protein sequence ID" value="PPQ40802.1"/>
    <property type="molecule type" value="Genomic_DNA"/>
</dbReference>
<evidence type="ECO:0000313" key="10">
    <source>
        <dbReference type="Proteomes" id="UP000239724"/>
    </source>
</evidence>
<comment type="caution">
    <text evidence="9">The sequence shown here is derived from an EMBL/GenBank/DDBJ whole genome shotgun (WGS) entry which is preliminary data.</text>
</comment>
<sequence length="319" mass="33948">MALIGYARVSTDDQNLGPQLDALRTAGCGEIFEEYASGGDRARPQLTAALARVRRGDMLVVARIDRLARSLSHLLAVVETLRARGAHFKSLADPIDTAGPSGVLVLQMLGAVAEFERALIRERTMFGVKAAQARGRVGGNPGLRDKDPVVLGKLAASRHATRLARLTAEMETWMPVVRRLRPQTAWPEVTVAVNVVLPVGSKTFTESRLVSTVRFLVAEGLVDAVVLGMAPRRKPRKGVAARQRACDAVAGLLAGQPRITLAEMGVELVRLGHRPPRGGASWAPASLNALLDRVRLAGLVPPGSKWANVLASRAGAGLA</sequence>
<dbReference type="RefSeq" id="WP_104516869.1">
    <property type="nucleotide sequence ID" value="NZ_NHRY01000021.1"/>
</dbReference>
<dbReference type="Pfam" id="PF00239">
    <property type="entry name" value="Resolvase"/>
    <property type="match status" value="1"/>
</dbReference>
<dbReference type="GO" id="GO:0015074">
    <property type="term" value="P:DNA integration"/>
    <property type="evidence" value="ECO:0007669"/>
    <property type="project" value="UniProtKB-KW"/>
</dbReference>
<dbReference type="PROSITE" id="PS00398">
    <property type="entry name" value="RECOMBINASES_2"/>
    <property type="match status" value="1"/>
</dbReference>
<dbReference type="InterPro" id="IPR006119">
    <property type="entry name" value="Resolv_N"/>
</dbReference>
<accession>A0A2S6NPD3</accession>
<dbReference type="InterPro" id="IPR006118">
    <property type="entry name" value="Recombinase_CS"/>
</dbReference>
<evidence type="ECO:0000256" key="1">
    <source>
        <dbReference type="ARBA" id="ARBA00009913"/>
    </source>
</evidence>
<evidence type="ECO:0000256" key="2">
    <source>
        <dbReference type="ARBA" id="ARBA00022908"/>
    </source>
</evidence>
<evidence type="ECO:0000313" key="9">
    <source>
        <dbReference type="EMBL" id="PPQ40802.1"/>
    </source>
</evidence>
<evidence type="ECO:0000259" key="8">
    <source>
        <dbReference type="PROSITE" id="PS51736"/>
    </source>
</evidence>